<sequence>MSTYKENYELREMKPEYWDKIAEFIADIIKIKNENILSLNQTLEIKNQELSNQTNQIHNLNETLNFQNN</sequence>
<feature type="coiled-coil region" evidence="1">
    <location>
        <begin position="33"/>
        <end position="63"/>
    </location>
</feature>
<feature type="non-terminal residue" evidence="2">
    <location>
        <position position="69"/>
    </location>
</feature>
<organism evidence="2">
    <name type="scientific">Campylobacter jejuni</name>
    <dbReference type="NCBI Taxonomy" id="197"/>
    <lineage>
        <taxon>Bacteria</taxon>
        <taxon>Pseudomonadati</taxon>
        <taxon>Campylobacterota</taxon>
        <taxon>Epsilonproteobacteria</taxon>
        <taxon>Campylobacterales</taxon>
        <taxon>Campylobacteraceae</taxon>
        <taxon>Campylobacter</taxon>
    </lineage>
</organism>
<evidence type="ECO:0000313" key="2">
    <source>
        <dbReference type="EMBL" id="ECK4415200.1"/>
    </source>
</evidence>
<keyword evidence="1" id="KW-0175">Coiled coil</keyword>
<proteinExistence type="predicted"/>
<comment type="caution">
    <text evidence="2">The sequence shown here is derived from an EMBL/GenBank/DDBJ whole genome shotgun (WGS) entry which is preliminary data.</text>
</comment>
<accession>A0A5Y5LXX6</accession>
<gene>
    <name evidence="2" type="ORF">FRM11_09060</name>
</gene>
<dbReference type="AlphaFoldDB" id="A0A5Y5LXX6"/>
<name>A0A5Y5LXX6_CAMJU</name>
<dbReference type="EMBL" id="AAJBVI010000188">
    <property type="protein sequence ID" value="ECK4415200.1"/>
    <property type="molecule type" value="Genomic_DNA"/>
</dbReference>
<reference evidence="2" key="1">
    <citation type="submission" date="2019-08" db="EMBL/GenBank/DDBJ databases">
        <authorList>
            <consortium name="PulseNet: The National Subtyping Network for Foodborne Disease Surveillance"/>
            <person name="Tarr C.L."/>
            <person name="Trees E."/>
            <person name="Katz L.S."/>
            <person name="Carleton-Romer H.A."/>
            <person name="Stroika S."/>
            <person name="Kucerova Z."/>
            <person name="Roache K.F."/>
            <person name="Sabol A.L."/>
            <person name="Besser J."/>
            <person name="Gerner-Smidt P."/>
        </authorList>
    </citation>
    <scope>NUCLEOTIDE SEQUENCE</scope>
    <source>
        <strain evidence="2">PNUSAC010494</strain>
    </source>
</reference>
<evidence type="ECO:0000256" key="1">
    <source>
        <dbReference type="SAM" id="Coils"/>
    </source>
</evidence>
<protein>
    <submittedName>
        <fullName evidence="2">Uncharacterized protein</fullName>
    </submittedName>
</protein>